<evidence type="ECO:0000313" key="2">
    <source>
        <dbReference type="Proteomes" id="UP000232883"/>
    </source>
</evidence>
<evidence type="ECO:0000313" key="1">
    <source>
        <dbReference type="EMBL" id="AUD03921.1"/>
    </source>
</evidence>
<organism evidence="1 2">
    <name type="scientific">Spirosoma pollinicola</name>
    <dbReference type="NCBI Taxonomy" id="2057025"/>
    <lineage>
        <taxon>Bacteria</taxon>
        <taxon>Pseudomonadati</taxon>
        <taxon>Bacteroidota</taxon>
        <taxon>Cytophagia</taxon>
        <taxon>Cytophagales</taxon>
        <taxon>Cytophagaceae</taxon>
        <taxon>Spirosoma</taxon>
    </lineage>
</organism>
<sequence>MNYMYRTLSKNALIALLLFLLIGCHDVTLLDRTYQQIRITDFSVPVRTVLPAPRDNPSSMTIRVSGTISHPVSLKVDPLGSSQGLYPIRRDSLAAGSYTNESFRGDFYSTEATELVVTGTPGTTGFLTIEWFCQ</sequence>
<proteinExistence type="predicted"/>
<gene>
    <name evidence="1" type="ORF">CWM47_20095</name>
</gene>
<protein>
    <submittedName>
        <fullName evidence="1">Uncharacterized protein</fullName>
    </submittedName>
</protein>
<dbReference type="PROSITE" id="PS51257">
    <property type="entry name" value="PROKAR_LIPOPROTEIN"/>
    <property type="match status" value="1"/>
</dbReference>
<dbReference type="Proteomes" id="UP000232883">
    <property type="component" value="Chromosome"/>
</dbReference>
<reference evidence="1 2" key="1">
    <citation type="submission" date="2017-11" db="EMBL/GenBank/DDBJ databases">
        <title>Taxonomic description and genome sequences of Spirosoma HA7 sp. nov., isolated from pollen microhabitat of Corylus avellana.</title>
        <authorList>
            <person name="Ambika Manirajan B."/>
            <person name="Suarez C."/>
            <person name="Ratering S."/>
            <person name="Geissler-Plaum R."/>
            <person name="Cardinale M."/>
            <person name="Sylvia S."/>
        </authorList>
    </citation>
    <scope>NUCLEOTIDE SEQUENCE [LARGE SCALE GENOMIC DNA]</scope>
    <source>
        <strain evidence="1 2">HA7</strain>
    </source>
</reference>
<dbReference type="EMBL" id="CP025096">
    <property type="protein sequence ID" value="AUD03921.1"/>
    <property type="molecule type" value="Genomic_DNA"/>
</dbReference>
<dbReference type="KEGG" id="spir:CWM47_20095"/>
<dbReference type="AlphaFoldDB" id="A0A2K8Z251"/>
<keyword evidence="2" id="KW-1185">Reference proteome</keyword>
<accession>A0A2K8Z251</accession>
<name>A0A2K8Z251_9BACT</name>